<evidence type="ECO:0000256" key="1">
    <source>
        <dbReference type="ARBA" id="ARBA00001966"/>
    </source>
</evidence>
<accession>A0A3B0UFP6</accession>
<reference evidence="13" key="1">
    <citation type="submission" date="2018-06" db="EMBL/GenBank/DDBJ databases">
        <authorList>
            <person name="Zhirakovskaya E."/>
        </authorList>
    </citation>
    <scope>NUCLEOTIDE SEQUENCE</scope>
</reference>
<evidence type="ECO:0000256" key="8">
    <source>
        <dbReference type="ARBA" id="ARBA00022723"/>
    </source>
</evidence>
<dbReference type="SFLD" id="SFLDS00029">
    <property type="entry name" value="Radical_SAM"/>
    <property type="match status" value="1"/>
</dbReference>
<comment type="subcellular location">
    <subcellularLocation>
        <location evidence="2">Mitochondrion</location>
    </subcellularLocation>
</comment>
<keyword evidence="9" id="KW-0408">Iron</keyword>
<dbReference type="InterPro" id="IPR058240">
    <property type="entry name" value="rSAM_sf"/>
</dbReference>
<keyword evidence="8" id="KW-0479">Metal-binding</keyword>
<dbReference type="EC" id="2.8.1.8" evidence="3"/>
<protein>
    <recommendedName>
        <fullName evidence="3">lipoyl synthase</fullName>
        <ecNumber evidence="3">2.8.1.8</ecNumber>
    </recommendedName>
</protein>
<dbReference type="Gene3D" id="3.20.20.70">
    <property type="entry name" value="Aldolase class I"/>
    <property type="match status" value="1"/>
</dbReference>
<dbReference type="PIRSF" id="PIRSF005963">
    <property type="entry name" value="Lipoyl_synth"/>
    <property type="match status" value="1"/>
</dbReference>
<comment type="cofactor">
    <cofactor evidence="1">
        <name>[4Fe-4S] cluster</name>
        <dbReference type="ChEBI" id="CHEBI:49883"/>
    </cofactor>
</comment>
<organism evidence="13">
    <name type="scientific">hydrothermal vent metagenome</name>
    <dbReference type="NCBI Taxonomy" id="652676"/>
    <lineage>
        <taxon>unclassified sequences</taxon>
        <taxon>metagenomes</taxon>
        <taxon>ecological metagenomes</taxon>
    </lineage>
</organism>
<dbReference type="InterPro" id="IPR031691">
    <property type="entry name" value="LIAS_N"/>
</dbReference>
<gene>
    <name evidence="13" type="ORF">MNBD_BACTEROID07-1345</name>
</gene>
<evidence type="ECO:0000256" key="4">
    <source>
        <dbReference type="ARBA" id="ARBA00022485"/>
    </source>
</evidence>
<dbReference type="NCBIfam" id="TIGR00510">
    <property type="entry name" value="lipA"/>
    <property type="match status" value="1"/>
</dbReference>
<proteinExistence type="inferred from homology"/>
<evidence type="ECO:0000256" key="6">
    <source>
        <dbReference type="ARBA" id="ARBA00022679"/>
    </source>
</evidence>
<evidence type="ECO:0000256" key="5">
    <source>
        <dbReference type="ARBA" id="ARBA00022490"/>
    </source>
</evidence>
<dbReference type="InterPro" id="IPR013785">
    <property type="entry name" value="Aldolase_TIM"/>
</dbReference>
<evidence type="ECO:0000259" key="12">
    <source>
        <dbReference type="PROSITE" id="PS51918"/>
    </source>
</evidence>
<evidence type="ECO:0000256" key="10">
    <source>
        <dbReference type="ARBA" id="ARBA00023014"/>
    </source>
</evidence>
<keyword evidence="7" id="KW-0949">S-adenosyl-L-methionine</keyword>
<dbReference type="FunFam" id="3.20.20.70:FF:000040">
    <property type="entry name" value="Lipoyl synthase"/>
    <property type="match status" value="1"/>
</dbReference>
<dbReference type="PANTHER" id="PTHR10949">
    <property type="entry name" value="LIPOYL SYNTHASE"/>
    <property type="match status" value="1"/>
</dbReference>
<dbReference type="CDD" id="cd01335">
    <property type="entry name" value="Radical_SAM"/>
    <property type="match status" value="1"/>
</dbReference>
<sequence length="290" mass="32635">MKQSDVILRKPDWLKIKVPSGKEYIAIKNIVAEHKLHTICTSGHCPNMHECWGRGTATLMILGDICTRSCKFCNVKTGRPLPVDLEEPARVAESVKLMKLKHAVLTSVDRDDLEDGGAAIWAMTIKKIKEQSPQTTIETLIPDFDGREELIRQVIDAGPEVISHNLETVRRITPQTRSRARYDRSLKVLKYIADSGVVAKSGIMAGLGETPEEVFELMDDLLAAGVMVLTVGQYLQPTRKHLPVKEYVSPEQFKEYERVGLEKGFRIVESSPLVRSSYRAEKHVITPKQY</sequence>
<dbReference type="NCBIfam" id="NF009544">
    <property type="entry name" value="PRK12928.1"/>
    <property type="match status" value="1"/>
</dbReference>
<dbReference type="NCBIfam" id="NF004019">
    <property type="entry name" value="PRK05481.1"/>
    <property type="match status" value="1"/>
</dbReference>
<dbReference type="Pfam" id="PF04055">
    <property type="entry name" value="Radical_SAM"/>
    <property type="match status" value="1"/>
</dbReference>
<evidence type="ECO:0000256" key="3">
    <source>
        <dbReference type="ARBA" id="ARBA00012237"/>
    </source>
</evidence>
<dbReference type="PROSITE" id="PS51918">
    <property type="entry name" value="RADICAL_SAM"/>
    <property type="match status" value="1"/>
</dbReference>
<dbReference type="GO" id="GO:0016992">
    <property type="term" value="F:lipoate synthase activity"/>
    <property type="evidence" value="ECO:0007669"/>
    <property type="project" value="UniProtKB-EC"/>
</dbReference>
<keyword evidence="10" id="KW-0411">Iron-sulfur</keyword>
<dbReference type="EMBL" id="UOET01000433">
    <property type="protein sequence ID" value="VAW29825.1"/>
    <property type="molecule type" value="Genomic_DNA"/>
</dbReference>
<dbReference type="SFLD" id="SFLDG01058">
    <property type="entry name" value="lipoyl_synthase_like"/>
    <property type="match status" value="1"/>
</dbReference>
<dbReference type="InterPro" id="IPR006638">
    <property type="entry name" value="Elp3/MiaA/NifB-like_rSAM"/>
</dbReference>
<keyword evidence="6 13" id="KW-0808">Transferase</keyword>
<feature type="domain" description="Radical SAM core" evidence="12">
    <location>
        <begin position="51"/>
        <end position="266"/>
    </location>
</feature>
<evidence type="ECO:0000256" key="7">
    <source>
        <dbReference type="ARBA" id="ARBA00022691"/>
    </source>
</evidence>
<dbReference type="AlphaFoldDB" id="A0A3B0UFP6"/>
<name>A0A3B0UFP6_9ZZZZ</name>
<dbReference type="SFLD" id="SFLDF00271">
    <property type="entry name" value="lipoyl_synthase"/>
    <property type="match status" value="1"/>
</dbReference>
<dbReference type="GO" id="GO:0005739">
    <property type="term" value="C:mitochondrion"/>
    <property type="evidence" value="ECO:0007669"/>
    <property type="project" value="UniProtKB-SubCell"/>
</dbReference>
<dbReference type="SMART" id="SM00729">
    <property type="entry name" value="Elp3"/>
    <property type="match status" value="1"/>
</dbReference>
<dbReference type="SUPFAM" id="SSF102114">
    <property type="entry name" value="Radical SAM enzymes"/>
    <property type="match status" value="1"/>
</dbReference>
<dbReference type="GO" id="GO:0046872">
    <property type="term" value="F:metal ion binding"/>
    <property type="evidence" value="ECO:0007669"/>
    <property type="project" value="UniProtKB-KW"/>
</dbReference>
<dbReference type="Pfam" id="PF16881">
    <property type="entry name" value="LIAS_N"/>
    <property type="match status" value="1"/>
</dbReference>
<evidence type="ECO:0000256" key="2">
    <source>
        <dbReference type="ARBA" id="ARBA00004173"/>
    </source>
</evidence>
<comment type="catalytic activity">
    <reaction evidence="11">
        <text>[[Fe-S] cluster scaffold protein carrying a second [4Fe-4S](2+) cluster] + N(6)-octanoyl-L-lysyl-[protein] + 2 oxidized [2Fe-2S]-[ferredoxin] + 2 S-adenosyl-L-methionine + 4 H(+) = [[Fe-S] cluster scaffold protein] + N(6)-[(R)-dihydrolipoyl]-L-lysyl-[protein] + 4 Fe(3+) + 2 hydrogen sulfide + 2 5'-deoxyadenosine + 2 L-methionine + 2 reduced [2Fe-2S]-[ferredoxin]</text>
        <dbReference type="Rhea" id="RHEA:16585"/>
        <dbReference type="Rhea" id="RHEA-COMP:9928"/>
        <dbReference type="Rhea" id="RHEA-COMP:10000"/>
        <dbReference type="Rhea" id="RHEA-COMP:10001"/>
        <dbReference type="Rhea" id="RHEA-COMP:10475"/>
        <dbReference type="Rhea" id="RHEA-COMP:14568"/>
        <dbReference type="Rhea" id="RHEA-COMP:14569"/>
        <dbReference type="ChEBI" id="CHEBI:15378"/>
        <dbReference type="ChEBI" id="CHEBI:17319"/>
        <dbReference type="ChEBI" id="CHEBI:29034"/>
        <dbReference type="ChEBI" id="CHEBI:29919"/>
        <dbReference type="ChEBI" id="CHEBI:33722"/>
        <dbReference type="ChEBI" id="CHEBI:33737"/>
        <dbReference type="ChEBI" id="CHEBI:33738"/>
        <dbReference type="ChEBI" id="CHEBI:57844"/>
        <dbReference type="ChEBI" id="CHEBI:59789"/>
        <dbReference type="ChEBI" id="CHEBI:78809"/>
        <dbReference type="ChEBI" id="CHEBI:83100"/>
        <dbReference type="EC" id="2.8.1.8"/>
    </reaction>
</comment>
<dbReference type="HAMAP" id="MF_00206">
    <property type="entry name" value="Lipoyl_synth"/>
    <property type="match status" value="1"/>
</dbReference>
<evidence type="ECO:0000256" key="9">
    <source>
        <dbReference type="ARBA" id="ARBA00023004"/>
    </source>
</evidence>
<keyword evidence="4" id="KW-0004">4Fe-4S</keyword>
<dbReference type="GO" id="GO:0051539">
    <property type="term" value="F:4 iron, 4 sulfur cluster binding"/>
    <property type="evidence" value="ECO:0007669"/>
    <property type="project" value="UniProtKB-KW"/>
</dbReference>
<dbReference type="InterPro" id="IPR007197">
    <property type="entry name" value="rSAM"/>
</dbReference>
<dbReference type="PANTHER" id="PTHR10949:SF0">
    <property type="entry name" value="LIPOYL SYNTHASE, MITOCHONDRIAL"/>
    <property type="match status" value="1"/>
</dbReference>
<evidence type="ECO:0000256" key="11">
    <source>
        <dbReference type="ARBA" id="ARBA00047326"/>
    </source>
</evidence>
<dbReference type="InterPro" id="IPR003698">
    <property type="entry name" value="Lipoyl_synth"/>
</dbReference>
<evidence type="ECO:0000313" key="13">
    <source>
        <dbReference type="EMBL" id="VAW29825.1"/>
    </source>
</evidence>
<keyword evidence="5" id="KW-0963">Cytoplasm</keyword>